<name>A0A9X1DC36_9SPHN</name>
<accession>A0A9X1DC36</accession>
<dbReference type="RefSeq" id="WP_214623089.1">
    <property type="nucleotide sequence ID" value="NZ_JAHGAW010000006.1"/>
</dbReference>
<evidence type="ECO:0000313" key="1">
    <source>
        <dbReference type="EMBL" id="MBT2187271.1"/>
    </source>
</evidence>
<reference evidence="1" key="1">
    <citation type="submission" date="2021-05" db="EMBL/GenBank/DDBJ databases">
        <title>Genome of Sphingobium sp. strain.</title>
        <authorList>
            <person name="Fan R."/>
        </authorList>
    </citation>
    <scope>NUCLEOTIDE SEQUENCE</scope>
    <source>
        <strain evidence="1">H33</strain>
    </source>
</reference>
<sequence length="92" mass="10358">MIEARSASSEHPNDPDVAHMVRAFARPATRGDLFRLVLDMQAVVESLVQFETAFLRRDSDSIRAASMSAERALGMQLQRIEEALEEWKNSVP</sequence>
<organism evidence="1 2">
    <name type="scientific">Sphingobium nicotianae</name>
    <dbReference type="NCBI Taxonomy" id="2782607"/>
    <lineage>
        <taxon>Bacteria</taxon>
        <taxon>Pseudomonadati</taxon>
        <taxon>Pseudomonadota</taxon>
        <taxon>Alphaproteobacteria</taxon>
        <taxon>Sphingomonadales</taxon>
        <taxon>Sphingomonadaceae</taxon>
        <taxon>Sphingobium</taxon>
    </lineage>
</organism>
<dbReference type="AlphaFoldDB" id="A0A9X1DC36"/>
<proteinExistence type="predicted"/>
<dbReference type="EMBL" id="JAHGAW010000006">
    <property type="protein sequence ID" value="MBT2187271.1"/>
    <property type="molecule type" value="Genomic_DNA"/>
</dbReference>
<dbReference type="Proteomes" id="UP001138757">
    <property type="component" value="Unassembled WGS sequence"/>
</dbReference>
<keyword evidence="2" id="KW-1185">Reference proteome</keyword>
<comment type="caution">
    <text evidence="1">The sequence shown here is derived from an EMBL/GenBank/DDBJ whole genome shotgun (WGS) entry which is preliminary data.</text>
</comment>
<protein>
    <submittedName>
        <fullName evidence="1">Uncharacterized protein</fullName>
    </submittedName>
</protein>
<gene>
    <name evidence="1" type="ORF">KK488_09975</name>
</gene>
<evidence type="ECO:0000313" key="2">
    <source>
        <dbReference type="Proteomes" id="UP001138757"/>
    </source>
</evidence>